<evidence type="ECO:0000256" key="1">
    <source>
        <dbReference type="SAM" id="MobiDB-lite"/>
    </source>
</evidence>
<dbReference type="RefSeq" id="XP_056558894.1">
    <property type="nucleotide sequence ID" value="XM_056696682.1"/>
</dbReference>
<protein>
    <submittedName>
        <fullName evidence="2">Uncharacterized protein</fullName>
    </submittedName>
</protein>
<accession>A0A9W9VGH7</accession>
<reference evidence="2" key="2">
    <citation type="journal article" date="2023" name="IMA Fungus">
        <title>Comparative genomic study of the Penicillium genus elucidates a diverse pangenome and 15 lateral gene transfer events.</title>
        <authorList>
            <person name="Petersen C."/>
            <person name="Sorensen T."/>
            <person name="Nielsen M.R."/>
            <person name="Sondergaard T.E."/>
            <person name="Sorensen J.L."/>
            <person name="Fitzpatrick D.A."/>
            <person name="Frisvad J.C."/>
            <person name="Nielsen K.L."/>
        </authorList>
    </citation>
    <scope>NUCLEOTIDE SEQUENCE</scope>
    <source>
        <strain evidence="2">IBT 29864</strain>
    </source>
</reference>
<feature type="compositionally biased region" description="Basic and acidic residues" evidence="1">
    <location>
        <begin position="126"/>
        <end position="185"/>
    </location>
</feature>
<keyword evidence="3" id="KW-1185">Reference proteome</keyword>
<name>A0A9W9VGH7_9EURO</name>
<dbReference type="EMBL" id="JAPZBS010000002">
    <property type="protein sequence ID" value="KAJ5381323.1"/>
    <property type="molecule type" value="Genomic_DNA"/>
</dbReference>
<dbReference type="Proteomes" id="UP001147782">
    <property type="component" value="Unassembled WGS sequence"/>
</dbReference>
<evidence type="ECO:0000313" key="2">
    <source>
        <dbReference type="EMBL" id="KAJ5381323.1"/>
    </source>
</evidence>
<proteinExistence type="predicted"/>
<comment type="caution">
    <text evidence="2">The sequence shown here is derived from an EMBL/GenBank/DDBJ whole genome shotgun (WGS) entry which is preliminary data.</text>
</comment>
<gene>
    <name evidence="2" type="ORF">N7496_003751</name>
</gene>
<dbReference type="GeneID" id="81435859"/>
<feature type="compositionally biased region" description="Basic and acidic residues" evidence="1">
    <location>
        <begin position="35"/>
        <end position="44"/>
    </location>
</feature>
<feature type="region of interest" description="Disordered" evidence="1">
    <location>
        <begin position="115"/>
        <end position="185"/>
    </location>
</feature>
<dbReference type="AlphaFoldDB" id="A0A9W9VGH7"/>
<evidence type="ECO:0000313" key="3">
    <source>
        <dbReference type="Proteomes" id="UP001147782"/>
    </source>
</evidence>
<feature type="region of interest" description="Disordered" evidence="1">
    <location>
        <begin position="1"/>
        <end position="47"/>
    </location>
</feature>
<reference evidence="2" key="1">
    <citation type="submission" date="2022-11" db="EMBL/GenBank/DDBJ databases">
        <authorList>
            <person name="Petersen C."/>
        </authorList>
    </citation>
    <scope>NUCLEOTIDE SEQUENCE</scope>
    <source>
        <strain evidence="2">IBT 29864</strain>
    </source>
</reference>
<sequence>MKRCRPRRNRSWEASVCVTTTSDSGDQGDATSDPDLTKPDDAPSPRKRLWVDENCYALGPEPSTAWKMMELISPKFPRMSTKLPVRLNDEIALRANHRSSFLVFVGSEMMRSSSSNAANTLQRAGQEWRQRAKKRREEEKKRRREEEKKRRREEEKKRRREEEKKRRREEEKKRRREEEKKRREG</sequence>
<organism evidence="2 3">
    <name type="scientific">Penicillium cataractarum</name>
    <dbReference type="NCBI Taxonomy" id="2100454"/>
    <lineage>
        <taxon>Eukaryota</taxon>
        <taxon>Fungi</taxon>
        <taxon>Dikarya</taxon>
        <taxon>Ascomycota</taxon>
        <taxon>Pezizomycotina</taxon>
        <taxon>Eurotiomycetes</taxon>
        <taxon>Eurotiomycetidae</taxon>
        <taxon>Eurotiales</taxon>
        <taxon>Aspergillaceae</taxon>
        <taxon>Penicillium</taxon>
    </lineage>
</organism>